<reference evidence="4 5" key="1">
    <citation type="submission" date="2017-04" db="EMBL/GenBank/DDBJ databases">
        <authorList>
            <person name="Afonso C.L."/>
            <person name="Miller P.J."/>
            <person name="Scott M.A."/>
            <person name="Spackman E."/>
            <person name="Goraichik I."/>
            <person name="Dimitrov K.M."/>
            <person name="Suarez D.L."/>
            <person name="Swayne D.E."/>
        </authorList>
    </citation>
    <scope>NUCLEOTIDE SEQUENCE [LARGE SCALE GENOMIC DNA]</scope>
    <source>
        <strain evidence="4 5">A2P</strain>
    </source>
</reference>
<dbReference type="STRING" id="286727.SAMN02982917_1879"/>
<dbReference type="PANTHER" id="PTHR46637:SF1">
    <property type="entry name" value="BLL5188 PROTEIN"/>
    <property type="match status" value="1"/>
</dbReference>
<gene>
    <name evidence="3" type="ORF">SAMN02982917_1879</name>
    <name evidence="4" type="ORF">SAMN02982917_2139</name>
</gene>
<evidence type="ECO:0000313" key="5">
    <source>
        <dbReference type="Proteomes" id="UP000192936"/>
    </source>
</evidence>
<evidence type="ECO:0000259" key="2">
    <source>
        <dbReference type="Pfam" id="PF13340"/>
    </source>
</evidence>
<name>A0A1X7EYP4_9PROT</name>
<sequence length="166" mass="18070">MAGPLVSDALWALIEPLLPPEPPKPKGGRPRLDNRAALTGILFVLRSGIPWELLPVEMGCGSGMTCWRRLHEWHQAGVWERLHRVLLDRLGYANAINWERAAVDSAAVPAKSNRVAKWRDMNRPCSGSRLTLARARPSGGGGLDPSARPVPLAWHTVGAGRRPSAA</sequence>
<dbReference type="InterPro" id="IPR025161">
    <property type="entry name" value="IS402-like_dom"/>
</dbReference>
<evidence type="ECO:0000313" key="3">
    <source>
        <dbReference type="EMBL" id="SMF36743.1"/>
    </source>
</evidence>
<dbReference type="Proteomes" id="UP000192936">
    <property type="component" value="Unassembled WGS sequence"/>
</dbReference>
<evidence type="ECO:0000256" key="1">
    <source>
        <dbReference type="SAM" id="MobiDB-lite"/>
    </source>
</evidence>
<evidence type="ECO:0000313" key="4">
    <source>
        <dbReference type="EMBL" id="SMF42609.1"/>
    </source>
</evidence>
<proteinExistence type="predicted"/>
<dbReference type="EMBL" id="FXAK01000004">
    <property type="protein sequence ID" value="SMF42609.1"/>
    <property type="molecule type" value="Genomic_DNA"/>
</dbReference>
<dbReference type="EMBL" id="FXAK01000002">
    <property type="protein sequence ID" value="SMF36743.1"/>
    <property type="molecule type" value="Genomic_DNA"/>
</dbReference>
<dbReference type="AlphaFoldDB" id="A0A1X7EYP4"/>
<feature type="region of interest" description="Disordered" evidence="1">
    <location>
        <begin position="136"/>
        <end position="166"/>
    </location>
</feature>
<dbReference type="PANTHER" id="PTHR46637">
    <property type="entry name" value="TIS1421-TRANSPOSASE PROTEIN A"/>
    <property type="match status" value="1"/>
</dbReference>
<dbReference type="InterPro" id="IPR052909">
    <property type="entry name" value="Transposase_6_like"/>
</dbReference>
<feature type="domain" description="Insertion element IS402-like" evidence="2">
    <location>
        <begin position="6"/>
        <end position="83"/>
    </location>
</feature>
<accession>A0A1X7EYP4</accession>
<organism evidence="4 5">
    <name type="scientific">Azospirillum oryzae</name>
    <dbReference type="NCBI Taxonomy" id="286727"/>
    <lineage>
        <taxon>Bacteria</taxon>
        <taxon>Pseudomonadati</taxon>
        <taxon>Pseudomonadota</taxon>
        <taxon>Alphaproteobacteria</taxon>
        <taxon>Rhodospirillales</taxon>
        <taxon>Azospirillaceae</taxon>
        <taxon>Azospirillum</taxon>
    </lineage>
</organism>
<protein>
    <submittedName>
        <fullName evidence="4">Putative transposase of IS4/5 family</fullName>
    </submittedName>
</protein>
<dbReference type="Pfam" id="PF13340">
    <property type="entry name" value="DUF4096"/>
    <property type="match status" value="1"/>
</dbReference>